<evidence type="ECO:0000256" key="1">
    <source>
        <dbReference type="ARBA" id="ARBA00001974"/>
    </source>
</evidence>
<evidence type="ECO:0000313" key="10">
    <source>
        <dbReference type="EMBL" id="GFG28880.1"/>
    </source>
</evidence>
<accession>A0A6L2PBR8</accession>
<keyword evidence="4 8" id="KW-0274">FAD</keyword>
<dbReference type="InterPro" id="IPR015659">
    <property type="entry name" value="Proline_oxidase"/>
</dbReference>
<dbReference type="Gene3D" id="3.20.20.220">
    <property type="match status" value="1"/>
</dbReference>
<dbReference type="InParanoid" id="A0A6L2PBR8"/>
<keyword evidence="6 8" id="KW-0642">Proline metabolism</keyword>
<comment type="catalytic activity">
    <reaction evidence="7">
        <text>trans-4-hydroxy-L-proline + a quinone = (3R,5S)-1-pyrroline-3-hydroxy-5-carboxylate + a quinol + H(+)</text>
        <dbReference type="Rhea" id="RHEA:52512"/>
        <dbReference type="ChEBI" id="CHEBI:15378"/>
        <dbReference type="ChEBI" id="CHEBI:24646"/>
        <dbReference type="ChEBI" id="CHEBI:58375"/>
        <dbReference type="ChEBI" id="CHEBI:62612"/>
        <dbReference type="ChEBI" id="CHEBI:132124"/>
        <dbReference type="EC" id="1.5.5.3"/>
    </reaction>
</comment>
<organism evidence="10 11">
    <name type="scientific">Coptotermes formosanus</name>
    <name type="common">Formosan subterranean termite</name>
    <dbReference type="NCBI Taxonomy" id="36987"/>
    <lineage>
        <taxon>Eukaryota</taxon>
        <taxon>Metazoa</taxon>
        <taxon>Ecdysozoa</taxon>
        <taxon>Arthropoda</taxon>
        <taxon>Hexapoda</taxon>
        <taxon>Insecta</taxon>
        <taxon>Pterygota</taxon>
        <taxon>Neoptera</taxon>
        <taxon>Polyneoptera</taxon>
        <taxon>Dictyoptera</taxon>
        <taxon>Blattodea</taxon>
        <taxon>Blattoidea</taxon>
        <taxon>Termitoidae</taxon>
        <taxon>Rhinotermitidae</taxon>
        <taxon>Coptotermes</taxon>
    </lineage>
</organism>
<dbReference type="GO" id="GO:0071949">
    <property type="term" value="F:FAD binding"/>
    <property type="evidence" value="ECO:0007669"/>
    <property type="project" value="TreeGrafter"/>
</dbReference>
<comment type="function">
    <text evidence="8">Converts proline to delta-1-pyrroline-5-carboxylate.</text>
</comment>
<comment type="similarity">
    <text evidence="2 8">Belongs to the proline oxidase family.</text>
</comment>
<dbReference type="EMBL" id="BLKM01000099">
    <property type="protein sequence ID" value="GFG28880.1"/>
    <property type="molecule type" value="Genomic_DNA"/>
</dbReference>
<evidence type="ECO:0000256" key="6">
    <source>
        <dbReference type="ARBA" id="ARBA00023062"/>
    </source>
</evidence>
<dbReference type="PANTHER" id="PTHR13914:SF29">
    <property type="entry name" value="HYDROXYPROLINE DEHYDROGENASE"/>
    <property type="match status" value="1"/>
</dbReference>
<evidence type="ECO:0000256" key="4">
    <source>
        <dbReference type="ARBA" id="ARBA00022827"/>
    </source>
</evidence>
<evidence type="ECO:0000256" key="7">
    <source>
        <dbReference type="ARBA" id="ARBA00048242"/>
    </source>
</evidence>
<keyword evidence="5 8" id="KW-0560">Oxidoreductase</keyword>
<proteinExistence type="inferred from homology"/>
<comment type="caution">
    <text evidence="10">The sequence shown here is derived from an EMBL/GenBank/DDBJ whole genome shotgun (WGS) entry which is preliminary data.</text>
</comment>
<comment type="catalytic activity">
    <reaction evidence="8">
        <text>L-proline + a quinone = (S)-1-pyrroline-5-carboxylate + a quinol + H(+)</text>
        <dbReference type="Rhea" id="RHEA:23784"/>
        <dbReference type="ChEBI" id="CHEBI:15378"/>
        <dbReference type="ChEBI" id="CHEBI:17388"/>
        <dbReference type="ChEBI" id="CHEBI:24646"/>
        <dbReference type="ChEBI" id="CHEBI:60039"/>
        <dbReference type="ChEBI" id="CHEBI:132124"/>
        <dbReference type="EC" id="1.5.5.2"/>
    </reaction>
</comment>
<name>A0A6L2PBR8_COPFO</name>
<dbReference type="GO" id="GO:0010133">
    <property type="term" value="P:L-proline catabolic process to L-glutamate"/>
    <property type="evidence" value="ECO:0007669"/>
    <property type="project" value="TreeGrafter"/>
</dbReference>
<dbReference type="InterPro" id="IPR029041">
    <property type="entry name" value="FAD-linked_oxidoreductase-like"/>
</dbReference>
<dbReference type="InterPro" id="IPR002872">
    <property type="entry name" value="Proline_DH_dom"/>
</dbReference>
<evidence type="ECO:0000256" key="5">
    <source>
        <dbReference type="ARBA" id="ARBA00023002"/>
    </source>
</evidence>
<dbReference type="OrthoDB" id="5464at2759"/>
<dbReference type="SUPFAM" id="SSF51730">
    <property type="entry name" value="FAD-linked oxidoreductase"/>
    <property type="match status" value="1"/>
</dbReference>
<dbReference type="GO" id="GO:0005739">
    <property type="term" value="C:mitochondrion"/>
    <property type="evidence" value="ECO:0007669"/>
    <property type="project" value="TreeGrafter"/>
</dbReference>
<evidence type="ECO:0000256" key="3">
    <source>
        <dbReference type="ARBA" id="ARBA00022630"/>
    </source>
</evidence>
<dbReference type="GO" id="GO:0004657">
    <property type="term" value="F:proline dehydrogenase activity"/>
    <property type="evidence" value="ECO:0007669"/>
    <property type="project" value="UniProtKB-EC"/>
</dbReference>
<gene>
    <name evidence="10" type="ORF">Cfor_06256</name>
</gene>
<dbReference type="Pfam" id="PF01619">
    <property type="entry name" value="Pro_dh"/>
    <property type="match status" value="1"/>
</dbReference>
<keyword evidence="11" id="KW-1185">Reference proteome</keyword>
<dbReference type="PANTHER" id="PTHR13914">
    <property type="entry name" value="PROLINE OXIDASE"/>
    <property type="match status" value="1"/>
</dbReference>
<comment type="cofactor">
    <cofactor evidence="1 8">
        <name>FAD</name>
        <dbReference type="ChEBI" id="CHEBI:57692"/>
    </cofactor>
</comment>
<evidence type="ECO:0000313" key="11">
    <source>
        <dbReference type="Proteomes" id="UP000502823"/>
    </source>
</evidence>
<dbReference type="Proteomes" id="UP000502823">
    <property type="component" value="Unassembled WGS sequence"/>
</dbReference>
<keyword evidence="3 8" id="KW-0285">Flavoprotein</keyword>
<evidence type="ECO:0000256" key="8">
    <source>
        <dbReference type="RuleBase" id="RU364054"/>
    </source>
</evidence>
<sequence>MEKWDRNVPAGLKRTGKWDICPAGHERGEIAAARNLHLLVDAEHSYINPGSSLVALAMMAVFNQKRPVVANTYQCYFKRALETLKLELDVTESLGACFAVKLVRGAYLERERELDSTSTCESHAKTGENYHRVLDQALLHAKKVGPDRCLVITATHNEDTIRHSVLRLLELGLDPTAGHVVFAQIYGMAEQISMPLEGYVPAHAGYLVYKSVPMGTLNQVLPYLARRAAENRSVLHGARKERELLQRELIWRLTSRFQR</sequence>
<feature type="domain" description="Proline dehydrogenase" evidence="9">
    <location>
        <begin position="30"/>
        <end position="235"/>
    </location>
</feature>
<protein>
    <recommendedName>
        <fullName evidence="8">Proline dehydrogenase</fullName>
        <ecNumber evidence="8">1.5.5.2</ecNumber>
    </recommendedName>
</protein>
<evidence type="ECO:0000259" key="9">
    <source>
        <dbReference type="Pfam" id="PF01619"/>
    </source>
</evidence>
<dbReference type="AlphaFoldDB" id="A0A6L2PBR8"/>
<reference evidence="11" key="1">
    <citation type="submission" date="2020-01" db="EMBL/GenBank/DDBJ databases">
        <title>Draft genome sequence of the Termite Coptotermes fromosanus.</title>
        <authorList>
            <person name="Itakura S."/>
            <person name="Yosikawa Y."/>
            <person name="Umezawa K."/>
        </authorList>
    </citation>
    <scope>NUCLEOTIDE SEQUENCE [LARGE SCALE GENOMIC DNA]</scope>
</reference>
<evidence type="ECO:0000256" key="2">
    <source>
        <dbReference type="ARBA" id="ARBA00005869"/>
    </source>
</evidence>
<dbReference type="EC" id="1.5.5.2" evidence="8"/>